<dbReference type="InterPro" id="IPR018247">
    <property type="entry name" value="EF_Hand_1_Ca_BS"/>
</dbReference>
<dbReference type="InterPro" id="IPR050185">
    <property type="entry name" value="Ub_carboxyl-term_hydrolase"/>
</dbReference>
<evidence type="ECO:0000256" key="11">
    <source>
        <dbReference type="ARBA" id="ARBA00071642"/>
    </source>
</evidence>
<dbReference type="OrthoDB" id="265776at2759"/>
<dbReference type="Gene3D" id="3.30.2230.10">
    <property type="entry name" value="DUSP-like"/>
    <property type="match status" value="1"/>
</dbReference>
<dbReference type="GO" id="GO:0016579">
    <property type="term" value="P:protein deubiquitination"/>
    <property type="evidence" value="ECO:0007669"/>
    <property type="project" value="InterPro"/>
</dbReference>
<dbReference type="InterPro" id="IPR001394">
    <property type="entry name" value="Peptidase_C19_UCH"/>
</dbReference>
<dbReference type="HOGENOM" id="CLU_001060_10_1_1"/>
<name>V4ALF2_LOTGI</name>
<dbReference type="SMART" id="SM00054">
    <property type="entry name" value="EFh"/>
    <property type="match status" value="3"/>
</dbReference>
<dbReference type="GO" id="GO:0004843">
    <property type="term" value="F:cysteine-type deubiquitinase activity"/>
    <property type="evidence" value="ECO:0007669"/>
    <property type="project" value="UniProtKB-EC"/>
</dbReference>
<evidence type="ECO:0000256" key="5">
    <source>
        <dbReference type="ARBA" id="ARBA00022723"/>
    </source>
</evidence>
<evidence type="ECO:0000256" key="12">
    <source>
        <dbReference type="SAM" id="MobiDB-lite"/>
    </source>
</evidence>
<dbReference type="KEGG" id="lgi:LOTGIDRAFT_153048"/>
<dbReference type="SMART" id="SM00695">
    <property type="entry name" value="DUSP"/>
    <property type="match status" value="1"/>
</dbReference>
<evidence type="ECO:0000256" key="1">
    <source>
        <dbReference type="ARBA" id="ARBA00000707"/>
    </source>
</evidence>
<dbReference type="CTD" id="20235851"/>
<dbReference type="AlphaFoldDB" id="V4ALF2"/>
<keyword evidence="10" id="KW-0106">Calcium</keyword>
<evidence type="ECO:0000313" key="16">
    <source>
        <dbReference type="EMBL" id="ESO97937.1"/>
    </source>
</evidence>
<feature type="domain" description="USP" evidence="14">
    <location>
        <begin position="761"/>
        <end position="1025"/>
    </location>
</feature>
<dbReference type="SUPFAM" id="SSF143791">
    <property type="entry name" value="DUSP-like"/>
    <property type="match status" value="1"/>
</dbReference>
<dbReference type="PROSITE" id="PS51283">
    <property type="entry name" value="DUSP"/>
    <property type="match status" value="1"/>
</dbReference>
<evidence type="ECO:0000256" key="6">
    <source>
        <dbReference type="ARBA" id="ARBA00022737"/>
    </source>
</evidence>
<keyword evidence="9" id="KW-0788">Thiol protease</keyword>
<dbReference type="SUPFAM" id="SSF47473">
    <property type="entry name" value="EF-hand"/>
    <property type="match status" value="2"/>
</dbReference>
<dbReference type="InterPro" id="IPR018200">
    <property type="entry name" value="USP_CS"/>
</dbReference>
<dbReference type="InterPro" id="IPR035927">
    <property type="entry name" value="DUSP-like_sf"/>
</dbReference>
<feature type="region of interest" description="Disordered" evidence="12">
    <location>
        <begin position="480"/>
        <end position="543"/>
    </location>
</feature>
<dbReference type="Pfam" id="PF06337">
    <property type="entry name" value="DUSP"/>
    <property type="match status" value="1"/>
</dbReference>
<evidence type="ECO:0000259" key="15">
    <source>
        <dbReference type="PROSITE" id="PS51283"/>
    </source>
</evidence>
<sequence>MGGKDSKLAVISFDDAVKRVSENEGKRLKEAFKRASTLNGWMTETLFVREVLWDGVPAKMAQLIFKGFGGSSKGLSFKDLLCGLVVLTRGTREEKMKLIFGVYADDSFSFVQKDETDKRILETEGQISTAVSDLFRESDQVNYDQFCSWLRNHPDATVITKWLLMEPSAISLSNDMDTPTFYQTLAGVTHLEETDISELEKRYWTLKAQSRSGRFDLETFRSFVIPPLPEKICEGLFLAFDENRDNHIDFKEMACGISACCRGPSTERQKFCFKVFDMDHDGKLNKDDVHQMLQALEVIRKEYKSPAALEAEDLPSLDPETVSREIMSCHDNDKDGYITMEEYLVWSVNNTLTDDFLALLSQICHIVLGLKPQTKEEEGKIIQSWLERESRKPLKIGQIWYLISMQWWTTWLEYVNSDTLNENHCAEGNMTPRHKIIKGRGSGGALAWEDDSVIMINASKMSGSGDREVPLVNSVSALTASNSSPHYNSLPRMNSANRSPRKNSLNPLDSTTLNRSPSPSPKTRRKNMTSFGPPQKPTAIDNNSLIVNATHKVMTLTNEGGRLKRDVMLVRGKDFELVPESIWRALSSWYGGSPALPRTVITSGTDSQTELELYPICVRLIRHQIQNQRAPPPTTFTGMMAGIGGMAWNFAANPSAPRRYLAYTAAFSRKHTLLQIYDFLCTKLRFNREDIRLWKISSKDEQNLALLEDENMTVEEALIEENQQLLIEVRNKDLTWPEEMSQLAKNRSLKKDDVPTERGATGLNNLGNTCFMNAAVQCVSNTWPLTQYFNTALHLFELNRNNPIGMKGHIAQRYGDLVKDIWSGTSRTIAPLKLRWTIGKYAPRFNGFQQHDSQELLSFLLDGLHEDLNRVHNKPYVELKDSDGRPDAVVAREAWENHVLRNQSIIVDLFHGQLKSQVRCQECSHISVRFDPFTTLSLPLPMDSCIHCEIIVYTIDGAVPVKYGLRLNMDEKYKTLKKELSELTNIPAECLLLVEIMGPIVKDITELISSLSLVCQQARKIISLI</sequence>
<evidence type="ECO:0000256" key="8">
    <source>
        <dbReference type="ARBA" id="ARBA00022801"/>
    </source>
</evidence>
<dbReference type="OMA" id="MAMEIGH"/>
<evidence type="ECO:0000256" key="2">
    <source>
        <dbReference type="ARBA" id="ARBA00012759"/>
    </source>
</evidence>
<keyword evidence="7" id="KW-0833">Ubl conjugation pathway</keyword>
<dbReference type="RefSeq" id="XP_009051777.1">
    <property type="nucleotide sequence ID" value="XM_009053529.1"/>
</dbReference>
<dbReference type="Gene3D" id="1.10.238.10">
    <property type="entry name" value="EF-hand"/>
    <property type="match status" value="2"/>
</dbReference>
<proteinExistence type="predicted"/>
<dbReference type="FunFam" id="1.10.238.10:FF:000081">
    <property type="entry name" value="Ubiquitin carboxyl-terminal hydrolase 32"/>
    <property type="match status" value="1"/>
</dbReference>
<accession>V4ALF2</accession>
<dbReference type="Pfam" id="PF00443">
    <property type="entry name" value="UCH"/>
    <property type="match status" value="1"/>
</dbReference>
<dbReference type="PANTHER" id="PTHR21646:SF76">
    <property type="entry name" value="UBIQUITIN CARBOXYL-TERMINAL HYDROLASE 32"/>
    <property type="match status" value="1"/>
</dbReference>
<dbReference type="InterPro" id="IPR038765">
    <property type="entry name" value="Papain-like_cys_pep_sf"/>
</dbReference>
<keyword evidence="17" id="KW-1185">Reference proteome</keyword>
<comment type="catalytic activity">
    <reaction evidence="1">
        <text>Thiol-dependent hydrolysis of ester, thioester, amide, peptide and isopeptide bonds formed by the C-terminal Gly of ubiquitin (a 76-residue protein attached to proteins as an intracellular targeting signal).</text>
        <dbReference type="EC" id="3.4.19.12"/>
    </reaction>
</comment>
<protein>
    <recommendedName>
        <fullName evidence="11">Ubiquitin carboxyl-terminal hydrolase 32</fullName>
        <ecNumber evidence="2">3.4.19.12</ecNumber>
    </recommendedName>
</protein>
<reference evidence="16 17" key="1">
    <citation type="journal article" date="2013" name="Nature">
        <title>Insights into bilaterian evolution from three spiralian genomes.</title>
        <authorList>
            <person name="Simakov O."/>
            <person name="Marletaz F."/>
            <person name="Cho S.J."/>
            <person name="Edsinger-Gonzales E."/>
            <person name="Havlak P."/>
            <person name="Hellsten U."/>
            <person name="Kuo D.H."/>
            <person name="Larsson T."/>
            <person name="Lv J."/>
            <person name="Arendt D."/>
            <person name="Savage R."/>
            <person name="Osoegawa K."/>
            <person name="de Jong P."/>
            <person name="Grimwood J."/>
            <person name="Chapman J.A."/>
            <person name="Shapiro H."/>
            <person name="Aerts A."/>
            <person name="Otillar R.P."/>
            <person name="Terry A.Y."/>
            <person name="Boore J.L."/>
            <person name="Grigoriev I.V."/>
            <person name="Lindberg D.R."/>
            <person name="Seaver E.C."/>
            <person name="Weisblat D.A."/>
            <person name="Putnam N.H."/>
            <person name="Rokhsar D.S."/>
        </authorList>
    </citation>
    <scope>NUCLEOTIDE SEQUENCE [LARGE SCALE GENOMIC DNA]</scope>
</reference>
<dbReference type="InterPro" id="IPR028889">
    <property type="entry name" value="USP"/>
</dbReference>
<evidence type="ECO:0000259" key="14">
    <source>
        <dbReference type="PROSITE" id="PS50235"/>
    </source>
</evidence>
<dbReference type="FunFam" id="3.90.70.10:FF:000018">
    <property type="entry name" value="Ubiquitin carboxyl-terminal hydrolase 32"/>
    <property type="match status" value="1"/>
</dbReference>
<evidence type="ECO:0000256" key="10">
    <source>
        <dbReference type="ARBA" id="ARBA00022837"/>
    </source>
</evidence>
<feature type="domain" description="EF-hand" evidence="13">
    <location>
        <begin position="264"/>
        <end position="299"/>
    </location>
</feature>
<dbReference type="PROSITE" id="PS50235">
    <property type="entry name" value="USP_3"/>
    <property type="match status" value="1"/>
</dbReference>
<evidence type="ECO:0000256" key="7">
    <source>
        <dbReference type="ARBA" id="ARBA00022786"/>
    </source>
</evidence>
<dbReference type="Proteomes" id="UP000030746">
    <property type="component" value="Unassembled WGS sequence"/>
</dbReference>
<keyword evidence="5" id="KW-0479">Metal-binding</keyword>
<evidence type="ECO:0000313" key="17">
    <source>
        <dbReference type="Proteomes" id="UP000030746"/>
    </source>
</evidence>
<keyword evidence="4" id="KW-0645">Protease</keyword>
<feature type="compositionally biased region" description="Polar residues" evidence="12">
    <location>
        <begin position="480"/>
        <end position="517"/>
    </location>
</feature>
<evidence type="ECO:0000256" key="9">
    <source>
        <dbReference type="ARBA" id="ARBA00022807"/>
    </source>
</evidence>
<dbReference type="InterPro" id="IPR057368">
    <property type="entry name" value="USP32_N"/>
</dbReference>
<dbReference type="GeneID" id="20235851"/>
<dbReference type="GO" id="GO:0006508">
    <property type="term" value="P:proteolysis"/>
    <property type="evidence" value="ECO:0007669"/>
    <property type="project" value="UniProtKB-KW"/>
</dbReference>
<keyword evidence="8" id="KW-0378">Hydrolase</keyword>
<dbReference type="Gene3D" id="3.10.20.90">
    <property type="entry name" value="Phosphatidylinositol 3-kinase Catalytic Subunit, Chain A, domain 1"/>
    <property type="match status" value="1"/>
</dbReference>
<organism evidence="16 17">
    <name type="scientific">Lottia gigantea</name>
    <name type="common">Giant owl limpet</name>
    <dbReference type="NCBI Taxonomy" id="225164"/>
    <lineage>
        <taxon>Eukaryota</taxon>
        <taxon>Metazoa</taxon>
        <taxon>Spiralia</taxon>
        <taxon>Lophotrochozoa</taxon>
        <taxon>Mollusca</taxon>
        <taxon>Gastropoda</taxon>
        <taxon>Patellogastropoda</taxon>
        <taxon>Lottioidea</taxon>
        <taxon>Lottiidae</taxon>
        <taxon>Lottia</taxon>
    </lineage>
</organism>
<keyword evidence="6" id="KW-0677">Repeat</keyword>
<dbReference type="InterPro" id="IPR011992">
    <property type="entry name" value="EF-hand-dom_pair"/>
</dbReference>
<dbReference type="CDD" id="cd00051">
    <property type="entry name" value="EFh"/>
    <property type="match status" value="2"/>
</dbReference>
<dbReference type="GO" id="GO:0005794">
    <property type="term" value="C:Golgi apparatus"/>
    <property type="evidence" value="ECO:0007669"/>
    <property type="project" value="TreeGrafter"/>
</dbReference>
<dbReference type="EC" id="3.4.19.12" evidence="2"/>
<dbReference type="InterPro" id="IPR006615">
    <property type="entry name" value="Pept_C19_DUSP"/>
</dbReference>
<feature type="domain" description="DUSP" evidence="15">
    <location>
        <begin position="373"/>
        <end position="601"/>
    </location>
</feature>
<gene>
    <name evidence="16" type="ORF">LOTGIDRAFT_153048</name>
</gene>
<evidence type="ECO:0000256" key="3">
    <source>
        <dbReference type="ARBA" id="ARBA00022553"/>
    </source>
</evidence>
<dbReference type="STRING" id="225164.V4ALF2"/>
<dbReference type="Gene3D" id="3.90.70.10">
    <property type="entry name" value="Cysteine proteinases"/>
    <property type="match status" value="1"/>
</dbReference>
<feature type="domain" description="EF-hand" evidence="13">
    <location>
        <begin position="318"/>
        <end position="353"/>
    </location>
</feature>
<dbReference type="PROSITE" id="PS00972">
    <property type="entry name" value="USP_1"/>
    <property type="match status" value="1"/>
</dbReference>
<keyword evidence="3" id="KW-0597">Phosphoprotein</keyword>
<dbReference type="SUPFAM" id="SSF54001">
    <property type="entry name" value="Cysteine proteinases"/>
    <property type="match status" value="1"/>
</dbReference>
<feature type="domain" description="EF-hand" evidence="13">
    <location>
        <begin position="228"/>
        <end position="263"/>
    </location>
</feature>
<dbReference type="PROSITE" id="PS00018">
    <property type="entry name" value="EF_HAND_1"/>
    <property type="match status" value="3"/>
</dbReference>
<dbReference type="PROSITE" id="PS50222">
    <property type="entry name" value="EF_HAND_2"/>
    <property type="match status" value="3"/>
</dbReference>
<dbReference type="PANTHER" id="PTHR21646">
    <property type="entry name" value="UBIQUITIN CARBOXYL-TERMINAL HYDROLASE"/>
    <property type="match status" value="1"/>
</dbReference>
<dbReference type="Pfam" id="PF25265">
    <property type="entry name" value="USP32_N"/>
    <property type="match status" value="1"/>
</dbReference>
<dbReference type="InterPro" id="IPR002048">
    <property type="entry name" value="EF_hand_dom"/>
</dbReference>
<dbReference type="EMBL" id="KB201304">
    <property type="protein sequence ID" value="ESO97937.1"/>
    <property type="molecule type" value="Genomic_DNA"/>
</dbReference>
<evidence type="ECO:0000259" key="13">
    <source>
        <dbReference type="PROSITE" id="PS50222"/>
    </source>
</evidence>
<evidence type="ECO:0000256" key="4">
    <source>
        <dbReference type="ARBA" id="ARBA00022670"/>
    </source>
</evidence>
<dbReference type="Pfam" id="PF13499">
    <property type="entry name" value="EF-hand_7"/>
    <property type="match status" value="1"/>
</dbReference>
<dbReference type="GO" id="GO:0005509">
    <property type="term" value="F:calcium ion binding"/>
    <property type="evidence" value="ECO:0007669"/>
    <property type="project" value="InterPro"/>
</dbReference>